<dbReference type="GO" id="GO:0008234">
    <property type="term" value="F:cysteine-type peptidase activity"/>
    <property type="evidence" value="ECO:0007669"/>
    <property type="project" value="UniProtKB-KW"/>
</dbReference>
<feature type="domain" description="NlpC/P60" evidence="5">
    <location>
        <begin position="190"/>
        <end position="319"/>
    </location>
</feature>
<dbReference type="SUPFAM" id="SSF53955">
    <property type="entry name" value="Lysozyme-like"/>
    <property type="match status" value="1"/>
</dbReference>
<dbReference type="InterPro" id="IPR051794">
    <property type="entry name" value="PG_Endopeptidase_C40"/>
</dbReference>
<dbReference type="OrthoDB" id="5244330at2"/>
<evidence type="ECO:0000313" key="6">
    <source>
        <dbReference type="EMBL" id="TCO49673.1"/>
    </source>
</evidence>
<dbReference type="PANTHER" id="PTHR47359:SF3">
    <property type="entry name" value="NLP_P60 DOMAIN-CONTAINING PROTEIN-RELATED"/>
    <property type="match status" value="1"/>
</dbReference>
<evidence type="ECO:0000256" key="4">
    <source>
        <dbReference type="ARBA" id="ARBA00022807"/>
    </source>
</evidence>
<comment type="similarity">
    <text evidence="1">Belongs to the peptidase C40 family.</text>
</comment>
<dbReference type="Proteomes" id="UP000295680">
    <property type="component" value="Unassembled WGS sequence"/>
</dbReference>
<dbReference type="PANTHER" id="PTHR47359">
    <property type="entry name" value="PEPTIDOGLYCAN DL-ENDOPEPTIDASE CWLO"/>
    <property type="match status" value="1"/>
</dbReference>
<dbReference type="RefSeq" id="WP_132124931.1">
    <property type="nucleotide sequence ID" value="NZ_SLWS01000014.1"/>
</dbReference>
<evidence type="ECO:0000256" key="1">
    <source>
        <dbReference type="ARBA" id="ARBA00007074"/>
    </source>
</evidence>
<accession>A0A4R2IVL3</accession>
<dbReference type="CDD" id="cd13399">
    <property type="entry name" value="Slt35-like"/>
    <property type="match status" value="1"/>
</dbReference>
<dbReference type="AlphaFoldDB" id="A0A4R2IVL3"/>
<dbReference type="SUPFAM" id="SSF54001">
    <property type="entry name" value="Cysteine proteinases"/>
    <property type="match status" value="1"/>
</dbReference>
<dbReference type="InterPro" id="IPR023346">
    <property type="entry name" value="Lysozyme-like_dom_sf"/>
</dbReference>
<sequence>MKIGITIIAAIIAIPILIGGLAEALANALFGSNSTQPSQVALDDIPSDYLALYQQATAVCPGLDWSILGAIGKIETNHGRSALPGVADGTSNAAGARGPMQFLQSTFDSVIARHPLTPGGKNPPSPWDKHDAIYAAAYYLCDSGAPKDLRKAIFAYNHADWYVNQVLAQAQKYGQTMPGTGDCTKIQAPTAAVTTAITFACSQLGRPYQWGGDGPAAGDAGFDCSGLTMQAYHAAGITLPRTAQAQYNTGPLVPTGQPLLPGDLIFYGTPNHVHHVGLYLGAGKIVHASTFNEPVKISSYRWNGDDFLAASRPVVVSRV</sequence>
<comment type="caution">
    <text evidence="6">The sequence shown here is derived from an EMBL/GenBank/DDBJ whole genome shotgun (WGS) entry which is preliminary data.</text>
</comment>
<keyword evidence="2" id="KW-0645">Protease</keyword>
<keyword evidence="3" id="KW-0378">Hydrolase</keyword>
<dbReference type="PROSITE" id="PS51935">
    <property type="entry name" value="NLPC_P60"/>
    <property type="match status" value="1"/>
</dbReference>
<keyword evidence="7" id="KW-1185">Reference proteome</keyword>
<evidence type="ECO:0000259" key="5">
    <source>
        <dbReference type="PROSITE" id="PS51935"/>
    </source>
</evidence>
<name>A0A4R2IVL3_9PSEU</name>
<keyword evidence="4" id="KW-0788">Thiol protease</keyword>
<proteinExistence type="inferred from homology"/>
<dbReference type="Gene3D" id="1.10.530.10">
    <property type="match status" value="1"/>
</dbReference>
<dbReference type="Gene3D" id="3.90.1720.10">
    <property type="entry name" value="endopeptidase domain like (from Nostoc punctiforme)"/>
    <property type="match status" value="1"/>
</dbReference>
<dbReference type="EMBL" id="SLWS01000014">
    <property type="protein sequence ID" value="TCO49673.1"/>
    <property type="molecule type" value="Genomic_DNA"/>
</dbReference>
<protein>
    <submittedName>
        <fullName evidence="6">NlpC/P60 family protein</fullName>
    </submittedName>
</protein>
<evidence type="ECO:0000313" key="7">
    <source>
        <dbReference type="Proteomes" id="UP000295680"/>
    </source>
</evidence>
<reference evidence="6 7" key="1">
    <citation type="submission" date="2019-03" db="EMBL/GenBank/DDBJ databases">
        <title>Genomic Encyclopedia of Type Strains, Phase IV (KMG-IV): sequencing the most valuable type-strain genomes for metagenomic binning, comparative biology and taxonomic classification.</title>
        <authorList>
            <person name="Goeker M."/>
        </authorList>
    </citation>
    <scope>NUCLEOTIDE SEQUENCE [LARGE SCALE GENOMIC DNA]</scope>
    <source>
        <strain evidence="6 7">DSM 45934</strain>
    </source>
</reference>
<organism evidence="6 7">
    <name type="scientific">Actinocrispum wychmicini</name>
    <dbReference type="NCBI Taxonomy" id="1213861"/>
    <lineage>
        <taxon>Bacteria</taxon>
        <taxon>Bacillati</taxon>
        <taxon>Actinomycetota</taxon>
        <taxon>Actinomycetes</taxon>
        <taxon>Pseudonocardiales</taxon>
        <taxon>Pseudonocardiaceae</taxon>
        <taxon>Actinocrispum</taxon>
    </lineage>
</organism>
<dbReference type="GO" id="GO:0006508">
    <property type="term" value="P:proteolysis"/>
    <property type="evidence" value="ECO:0007669"/>
    <property type="project" value="UniProtKB-KW"/>
</dbReference>
<dbReference type="Pfam" id="PF00877">
    <property type="entry name" value="NLPC_P60"/>
    <property type="match status" value="1"/>
</dbReference>
<dbReference type="InterPro" id="IPR000064">
    <property type="entry name" value="NLP_P60_dom"/>
</dbReference>
<gene>
    <name evidence="6" type="ORF">EV192_11438</name>
</gene>
<dbReference type="InterPro" id="IPR038765">
    <property type="entry name" value="Papain-like_cys_pep_sf"/>
</dbReference>
<evidence type="ECO:0000256" key="3">
    <source>
        <dbReference type="ARBA" id="ARBA00022801"/>
    </source>
</evidence>
<evidence type="ECO:0000256" key="2">
    <source>
        <dbReference type="ARBA" id="ARBA00022670"/>
    </source>
</evidence>